<gene>
    <name evidence="1" type="ORF">LPMP_351250</name>
</gene>
<dbReference type="Proteomes" id="UP000063063">
    <property type="component" value="Chromosome 35"/>
</dbReference>
<dbReference type="eggNOG" id="ENOG502SNTB">
    <property type="taxonomic scope" value="Eukaryota"/>
</dbReference>
<dbReference type="GeneID" id="22579154"/>
<reference evidence="1 2" key="1">
    <citation type="journal article" date="2015" name="Sci. Rep.">
        <title>The genome of Leishmania panamensis: insights into genomics of the L. (Viannia) subgenus.</title>
        <authorList>
            <person name="Llanes A."/>
            <person name="Restrepo C.M."/>
            <person name="Vecchio G.D."/>
            <person name="Anguizola F.J."/>
            <person name="Lleonart R."/>
        </authorList>
    </citation>
    <scope>NUCLEOTIDE SEQUENCE [LARGE SCALE GENOMIC DNA]</scope>
    <source>
        <strain evidence="1 2">MHOM/PA/94/PSC-1</strain>
    </source>
</reference>
<protein>
    <submittedName>
        <fullName evidence="1">Uncharacterized protein</fullName>
    </submittedName>
</protein>
<dbReference type="EMBL" id="CP009404">
    <property type="protein sequence ID" value="AIO02262.2"/>
    <property type="molecule type" value="Genomic_DNA"/>
</dbReference>
<dbReference type="KEGG" id="lpan:LPMP_351250"/>
<name>A0A088SKC1_LEIPA</name>
<dbReference type="AlphaFoldDB" id="A0A088SKC1"/>
<proteinExistence type="predicted"/>
<dbReference type="RefSeq" id="XP_010703062.1">
    <property type="nucleotide sequence ID" value="XM_010704760.1"/>
</dbReference>
<accession>A0A088SKC1</accession>
<dbReference type="VEuPathDB" id="TriTrypDB:LPMP_351250"/>
<evidence type="ECO:0000313" key="2">
    <source>
        <dbReference type="Proteomes" id="UP000063063"/>
    </source>
</evidence>
<sequence>MNPHCRPVTPFLSISSPFSASVQSGTFLLASLQHLMSSSQRGHASSSLHVVTHELPPLGEVGAASPLQAGAALAQGTLAPAILREVSVLPSLVEEGDTSEEVHLIDAPATTAANSISTAQVASPHNTRAPTLPSTPVAHRASTRPVEMYALEEQQERSALENNQASCFETILAREVSDYLRISYHQRMAARQPTEYIGGNAPQNLEKEARRLHDSIRARMKAAEAEHQKFMSIYRPVEQVQLSTADERTPRSQPMLSLENQAEVKLATRRISCGTPHLSSSTSSLDGLFSVNAPPRQLSLDTRRMAPSEAQKGNNPGVRSEIQRQLRLGRPVVHKAGEWTADPLFTELH</sequence>
<evidence type="ECO:0000313" key="1">
    <source>
        <dbReference type="EMBL" id="AIO02262.2"/>
    </source>
</evidence>
<organism evidence="1 2">
    <name type="scientific">Leishmania panamensis</name>
    <dbReference type="NCBI Taxonomy" id="5679"/>
    <lineage>
        <taxon>Eukaryota</taxon>
        <taxon>Discoba</taxon>
        <taxon>Euglenozoa</taxon>
        <taxon>Kinetoplastea</taxon>
        <taxon>Metakinetoplastina</taxon>
        <taxon>Trypanosomatida</taxon>
        <taxon>Trypanosomatidae</taxon>
        <taxon>Leishmaniinae</taxon>
        <taxon>Leishmania</taxon>
        <taxon>Leishmania guyanensis species complex</taxon>
    </lineage>
</organism>
<dbReference type="VEuPathDB" id="TriTrypDB:LPAL13_350018100"/>
<dbReference type="OrthoDB" id="264983at2759"/>
<keyword evidence="2" id="KW-1185">Reference proteome</keyword>